<dbReference type="Gene3D" id="3.40.50.1010">
    <property type="entry name" value="5'-nuclease"/>
    <property type="match status" value="1"/>
</dbReference>
<dbReference type="EC" id="3.1.-.-" evidence="6"/>
<evidence type="ECO:0000256" key="6">
    <source>
        <dbReference type="HAMAP-Rule" id="MF_00265"/>
    </source>
</evidence>
<comment type="similarity">
    <text evidence="6">Belongs to the PINc/VapC protein family.</text>
</comment>
<keyword evidence="5 6" id="KW-0460">Magnesium</keyword>
<evidence type="ECO:0000256" key="2">
    <source>
        <dbReference type="ARBA" id="ARBA00022722"/>
    </source>
</evidence>
<evidence type="ECO:0000256" key="1">
    <source>
        <dbReference type="ARBA" id="ARBA00022649"/>
    </source>
</evidence>
<keyword evidence="3 6" id="KW-0479">Metal-binding</keyword>
<dbReference type="CDD" id="cd09873">
    <property type="entry name" value="PIN_Pae0151-like"/>
    <property type="match status" value="1"/>
</dbReference>
<dbReference type="InterPro" id="IPR044153">
    <property type="entry name" value="PIN_Pae0151-like"/>
</dbReference>
<dbReference type="RefSeq" id="WP_181660425.1">
    <property type="nucleotide sequence ID" value="NZ_JACEHE010000019.1"/>
</dbReference>
<dbReference type="InterPro" id="IPR022907">
    <property type="entry name" value="VapC_family"/>
</dbReference>
<dbReference type="HAMAP" id="MF_00265">
    <property type="entry name" value="VapC_Nob1"/>
    <property type="match status" value="1"/>
</dbReference>
<dbReference type="InterPro" id="IPR029060">
    <property type="entry name" value="PIN-like_dom_sf"/>
</dbReference>
<accession>A0A7W0DQP4</accession>
<protein>
    <recommendedName>
        <fullName evidence="6">Ribonuclease VapC</fullName>
        <shortName evidence="6">RNase VapC</shortName>
        <ecNumber evidence="6">3.1.-.-</ecNumber>
    </recommendedName>
    <alternativeName>
        <fullName evidence="6">Toxin VapC</fullName>
    </alternativeName>
</protein>
<feature type="domain" description="PIN" evidence="7">
    <location>
        <begin position="2"/>
        <end position="119"/>
    </location>
</feature>
<name>A0A7W0DQP4_9ACTN</name>
<dbReference type="GO" id="GO:0090729">
    <property type="term" value="F:toxin activity"/>
    <property type="evidence" value="ECO:0007669"/>
    <property type="project" value="UniProtKB-KW"/>
</dbReference>
<gene>
    <name evidence="6" type="primary">vapC</name>
    <name evidence="8" type="ORF">H1D24_27640</name>
</gene>
<dbReference type="Pfam" id="PF01850">
    <property type="entry name" value="PIN"/>
    <property type="match status" value="1"/>
</dbReference>
<proteinExistence type="inferred from homology"/>
<dbReference type="GO" id="GO:0000287">
    <property type="term" value="F:magnesium ion binding"/>
    <property type="evidence" value="ECO:0007669"/>
    <property type="project" value="UniProtKB-UniRule"/>
</dbReference>
<dbReference type="InterPro" id="IPR051619">
    <property type="entry name" value="TypeII_TA_RNase_PINc/VapC"/>
</dbReference>
<dbReference type="InterPro" id="IPR002716">
    <property type="entry name" value="PIN_dom"/>
</dbReference>
<feature type="binding site" evidence="6">
    <location>
        <position position="5"/>
    </location>
    <ligand>
        <name>Mg(2+)</name>
        <dbReference type="ChEBI" id="CHEBI:18420"/>
    </ligand>
</feature>
<dbReference type="GO" id="GO:0016787">
    <property type="term" value="F:hydrolase activity"/>
    <property type="evidence" value="ECO:0007669"/>
    <property type="project" value="UniProtKB-KW"/>
</dbReference>
<comment type="function">
    <text evidence="6">Toxic component of a toxin-antitoxin (TA) system. An RNase.</text>
</comment>
<dbReference type="GO" id="GO:0004540">
    <property type="term" value="F:RNA nuclease activity"/>
    <property type="evidence" value="ECO:0007669"/>
    <property type="project" value="InterPro"/>
</dbReference>
<dbReference type="SUPFAM" id="SSF88723">
    <property type="entry name" value="PIN domain-like"/>
    <property type="match status" value="1"/>
</dbReference>
<keyword evidence="6" id="KW-0800">Toxin</keyword>
<dbReference type="PANTHER" id="PTHR35901:SF1">
    <property type="entry name" value="EXONUCLEASE VAPC9"/>
    <property type="match status" value="1"/>
</dbReference>
<dbReference type="Proteomes" id="UP000545761">
    <property type="component" value="Unassembled WGS sequence"/>
</dbReference>
<evidence type="ECO:0000256" key="4">
    <source>
        <dbReference type="ARBA" id="ARBA00022801"/>
    </source>
</evidence>
<evidence type="ECO:0000256" key="3">
    <source>
        <dbReference type="ARBA" id="ARBA00022723"/>
    </source>
</evidence>
<reference evidence="8 9" key="1">
    <citation type="submission" date="2020-07" db="EMBL/GenBank/DDBJ databases">
        <title>Streptomyces isolated from Indian soil.</title>
        <authorList>
            <person name="Mandal S."/>
            <person name="Maiti P.K."/>
        </authorList>
    </citation>
    <scope>NUCLEOTIDE SEQUENCE [LARGE SCALE GENOMIC DNA]</scope>
    <source>
        <strain evidence="8 9">PSKA28</strain>
    </source>
</reference>
<evidence type="ECO:0000313" key="8">
    <source>
        <dbReference type="EMBL" id="MBA2949497.1"/>
    </source>
</evidence>
<keyword evidence="4 6" id="KW-0378">Hydrolase</keyword>
<evidence type="ECO:0000259" key="7">
    <source>
        <dbReference type="Pfam" id="PF01850"/>
    </source>
</evidence>
<evidence type="ECO:0000313" key="9">
    <source>
        <dbReference type="Proteomes" id="UP000545761"/>
    </source>
</evidence>
<dbReference type="EMBL" id="JACEHE010000019">
    <property type="protein sequence ID" value="MBA2949497.1"/>
    <property type="molecule type" value="Genomic_DNA"/>
</dbReference>
<dbReference type="PANTHER" id="PTHR35901">
    <property type="entry name" value="RIBONUCLEASE VAPC3"/>
    <property type="match status" value="1"/>
</dbReference>
<feature type="binding site" evidence="6">
    <location>
        <position position="96"/>
    </location>
    <ligand>
        <name>Mg(2+)</name>
        <dbReference type="ChEBI" id="CHEBI:18420"/>
    </ligand>
</feature>
<keyword evidence="1 6" id="KW-1277">Toxin-antitoxin system</keyword>
<keyword evidence="2 6" id="KW-0540">Nuclease</keyword>
<dbReference type="AlphaFoldDB" id="A0A7W0DQP4"/>
<comment type="cofactor">
    <cofactor evidence="6">
        <name>Mg(2+)</name>
        <dbReference type="ChEBI" id="CHEBI:18420"/>
    </cofactor>
</comment>
<evidence type="ECO:0000256" key="5">
    <source>
        <dbReference type="ARBA" id="ARBA00022842"/>
    </source>
</evidence>
<comment type="caution">
    <text evidence="8">The sequence shown here is derived from an EMBL/GenBank/DDBJ whole genome shotgun (WGS) entry which is preliminary data.</text>
</comment>
<sequence>MIVIDCSALITALTAHTPEGDKARTRIARANEVYSPTLLDYEVMSALLGMRRGGKITEKETEKAIDAYGLLPIIKRETLPFWSRVQKLHANLSACDAQYVALAEALGVPLVTADARIKKGMGNQARCTIEVIAADSH</sequence>
<organism evidence="8 9">
    <name type="scientific">Streptomyces himalayensis subsp. himalayensis</name>
    <dbReference type="NCBI Taxonomy" id="2756131"/>
    <lineage>
        <taxon>Bacteria</taxon>
        <taxon>Bacillati</taxon>
        <taxon>Actinomycetota</taxon>
        <taxon>Actinomycetes</taxon>
        <taxon>Kitasatosporales</taxon>
        <taxon>Streptomycetaceae</taxon>
        <taxon>Streptomyces</taxon>
        <taxon>Streptomyces himalayensis</taxon>
    </lineage>
</organism>